<proteinExistence type="predicted"/>
<dbReference type="InterPro" id="IPR014722">
    <property type="entry name" value="Rib_uL2_dom2"/>
</dbReference>
<protein>
    <recommendedName>
        <fullName evidence="2">NusG-like N-terminal domain-containing protein</fullName>
    </recommendedName>
</protein>
<dbReference type="Proteomes" id="UP000782610">
    <property type="component" value="Unassembled WGS sequence"/>
</dbReference>
<dbReference type="EMBL" id="JACRAF010000025">
    <property type="protein sequence ID" value="MBI4921869.1"/>
    <property type="molecule type" value="Genomic_DNA"/>
</dbReference>
<dbReference type="SUPFAM" id="SSF82679">
    <property type="entry name" value="N-utilization substance G protein NusG, N-terminal domain"/>
    <property type="match status" value="1"/>
</dbReference>
<gene>
    <name evidence="3" type="ORF">HY834_08975</name>
</gene>
<reference evidence="3" key="1">
    <citation type="submission" date="2020-07" db="EMBL/GenBank/DDBJ databases">
        <title>Huge and variable diversity of episymbiotic CPR bacteria and DPANN archaea in groundwater ecosystems.</title>
        <authorList>
            <person name="He C.Y."/>
            <person name="Keren R."/>
            <person name="Whittaker M."/>
            <person name="Farag I.F."/>
            <person name="Doudna J."/>
            <person name="Cate J.H.D."/>
            <person name="Banfield J.F."/>
        </authorList>
    </citation>
    <scope>NUCLEOTIDE SEQUENCE</scope>
    <source>
        <strain evidence="3">NC_groundwater_1586_Pr3_B-0.1um_66_15</strain>
    </source>
</reference>
<evidence type="ECO:0000256" key="1">
    <source>
        <dbReference type="ARBA" id="ARBA00023163"/>
    </source>
</evidence>
<evidence type="ECO:0000313" key="4">
    <source>
        <dbReference type="Proteomes" id="UP000782610"/>
    </source>
</evidence>
<dbReference type="InterPro" id="IPR036735">
    <property type="entry name" value="NGN_dom_sf"/>
</dbReference>
<dbReference type="GO" id="GO:0006354">
    <property type="term" value="P:DNA-templated transcription elongation"/>
    <property type="evidence" value="ECO:0007669"/>
    <property type="project" value="InterPro"/>
</dbReference>
<dbReference type="AlphaFoldDB" id="A0A933L087"/>
<dbReference type="InterPro" id="IPR006645">
    <property type="entry name" value="NGN-like_dom"/>
</dbReference>
<organism evidence="3 4">
    <name type="scientific">Devosia nanyangense</name>
    <dbReference type="NCBI Taxonomy" id="1228055"/>
    <lineage>
        <taxon>Bacteria</taxon>
        <taxon>Pseudomonadati</taxon>
        <taxon>Pseudomonadota</taxon>
        <taxon>Alphaproteobacteria</taxon>
        <taxon>Hyphomicrobiales</taxon>
        <taxon>Devosiaceae</taxon>
        <taxon>Devosia</taxon>
    </lineage>
</organism>
<dbReference type="Gene3D" id="3.30.70.940">
    <property type="entry name" value="NusG, N-terminal domain"/>
    <property type="match status" value="1"/>
</dbReference>
<dbReference type="Gene3D" id="2.30.30.30">
    <property type="match status" value="1"/>
</dbReference>
<dbReference type="Pfam" id="PF02357">
    <property type="entry name" value="NusG"/>
    <property type="match status" value="1"/>
</dbReference>
<sequence length="220" mass="24223">MKGKGAIGPIREWDKPGPRRLVPKRGVAGLSMAVLGGLNWYAVMVKAGSEFPVARQLEARAGLVAVVPVRREWRRVNRYVKRKHEVRYPLLARYVFVGFGHGVASSYADEVRGLAQLMRELTLLQSVVGMDGLPRRMEALKVARFLNDLGEVVAPVAHRHMPTHGEFAAGDDVQIMSGPFEGQIVRVHAISGPDAHVLLPLFGDAEQNVRVPLANLERAD</sequence>
<feature type="domain" description="NusG-like N-terminal" evidence="2">
    <location>
        <begin position="39"/>
        <end position="100"/>
    </location>
</feature>
<evidence type="ECO:0000313" key="3">
    <source>
        <dbReference type="EMBL" id="MBI4921869.1"/>
    </source>
</evidence>
<evidence type="ECO:0000259" key="2">
    <source>
        <dbReference type="Pfam" id="PF02357"/>
    </source>
</evidence>
<comment type="caution">
    <text evidence="3">The sequence shown here is derived from an EMBL/GenBank/DDBJ whole genome shotgun (WGS) entry which is preliminary data.</text>
</comment>
<name>A0A933L087_9HYPH</name>
<accession>A0A933L087</accession>
<keyword evidence="1" id="KW-0804">Transcription</keyword>